<dbReference type="EMBL" id="JAAGWQ010000153">
    <property type="protein sequence ID" value="KAF5662997.1"/>
    <property type="molecule type" value="Genomic_DNA"/>
</dbReference>
<comment type="caution">
    <text evidence="1">The sequence shown here is derived from an EMBL/GenBank/DDBJ whole genome shotgun (WGS) entry which is preliminary data.</text>
</comment>
<name>A0A8H5T4F5_FUSHE</name>
<gene>
    <name evidence="1" type="ORF">FHETE_7691</name>
</gene>
<protein>
    <submittedName>
        <fullName evidence="1">Uncharacterized protein</fullName>
    </submittedName>
</protein>
<evidence type="ECO:0000313" key="2">
    <source>
        <dbReference type="Proteomes" id="UP000567885"/>
    </source>
</evidence>
<reference evidence="1 2" key="1">
    <citation type="submission" date="2020-05" db="EMBL/GenBank/DDBJ databases">
        <title>Identification and distribution of gene clusters putatively required for synthesis of sphingolipid metabolism inhibitors in phylogenetically diverse species of the filamentous fungus Fusarium.</title>
        <authorList>
            <person name="Kim H.-S."/>
            <person name="Busman M."/>
            <person name="Brown D.W."/>
            <person name="Divon H."/>
            <person name="Uhlig S."/>
            <person name="Proctor R.H."/>
        </authorList>
    </citation>
    <scope>NUCLEOTIDE SEQUENCE [LARGE SCALE GENOMIC DNA]</scope>
    <source>
        <strain evidence="1 2">NRRL 20693</strain>
    </source>
</reference>
<proteinExistence type="predicted"/>
<keyword evidence="2" id="KW-1185">Reference proteome</keyword>
<dbReference type="AlphaFoldDB" id="A0A8H5T4F5"/>
<accession>A0A8H5T4F5</accession>
<organism evidence="1 2">
    <name type="scientific">Fusarium heterosporum</name>
    <dbReference type="NCBI Taxonomy" id="42747"/>
    <lineage>
        <taxon>Eukaryota</taxon>
        <taxon>Fungi</taxon>
        <taxon>Dikarya</taxon>
        <taxon>Ascomycota</taxon>
        <taxon>Pezizomycotina</taxon>
        <taxon>Sordariomycetes</taxon>
        <taxon>Hypocreomycetidae</taxon>
        <taxon>Hypocreales</taxon>
        <taxon>Nectriaceae</taxon>
        <taxon>Fusarium</taxon>
        <taxon>Fusarium heterosporum species complex</taxon>
    </lineage>
</organism>
<evidence type="ECO:0000313" key="1">
    <source>
        <dbReference type="EMBL" id="KAF5662997.1"/>
    </source>
</evidence>
<sequence length="198" mass="22357">MRSPGKNLNRLRRIYNTIQSEMPKVRRLVEIATLAAAAPDAPAMSIRVCGSYRMAYGILLAMATVLNHTLQIWDEDASLIEEMCDYIDQSIALAQQCESARPYGAIFIPDFLTMVWAAATDEYRNDELTETLLDYENDSVGADYLGHAMSIRKRLFDMEARETKEQTELAMSTKIGSVVQEQPLYRGQYQAVSECVIL</sequence>
<dbReference type="Proteomes" id="UP000567885">
    <property type="component" value="Unassembled WGS sequence"/>
</dbReference>
<dbReference type="OrthoDB" id="3509362at2759"/>